<accession>A0A7I9ZQS6</accession>
<dbReference type="Gene3D" id="3.30.2320.10">
    <property type="entry name" value="hypothetical protein PF0899 domain"/>
    <property type="match status" value="1"/>
</dbReference>
<proteinExistence type="predicted"/>
<dbReference type="Proteomes" id="UP000465304">
    <property type="component" value="Unassembled WGS sequence"/>
</dbReference>
<keyword evidence="4" id="KW-1185">Reference proteome</keyword>
<dbReference type="RefSeq" id="WP_163890988.1">
    <property type="nucleotide sequence ID" value="NZ_BLLB01000002.1"/>
</dbReference>
<dbReference type="EMBL" id="BLLB01000002">
    <property type="protein sequence ID" value="GFH03382.1"/>
    <property type="molecule type" value="Genomic_DNA"/>
</dbReference>
<feature type="domain" description="Phage capsid-like C-terminal" evidence="2">
    <location>
        <begin position="131"/>
        <end position="388"/>
    </location>
</feature>
<protein>
    <recommendedName>
        <fullName evidence="2">Phage capsid-like C-terminal domain-containing protein</fullName>
    </recommendedName>
</protein>
<comment type="subcellular location">
    <subcellularLocation>
        <location evidence="1">Virion</location>
    </subcellularLocation>
</comment>
<evidence type="ECO:0000313" key="3">
    <source>
        <dbReference type="EMBL" id="GFH03382.1"/>
    </source>
</evidence>
<gene>
    <name evidence="3" type="ORF">MHIP_38650</name>
</gene>
<dbReference type="AlphaFoldDB" id="A0A7I9ZQS6"/>
<dbReference type="NCBIfam" id="TIGR01554">
    <property type="entry name" value="major_cap_HK97"/>
    <property type="match status" value="1"/>
</dbReference>
<reference evidence="3 4" key="1">
    <citation type="journal article" date="2019" name="Emerg. Microbes Infect.">
        <title>Comprehensive subspecies identification of 175 nontuberculous mycobacteria species based on 7547 genomic profiles.</title>
        <authorList>
            <person name="Matsumoto Y."/>
            <person name="Kinjo T."/>
            <person name="Motooka D."/>
            <person name="Nabeya D."/>
            <person name="Jung N."/>
            <person name="Uechi K."/>
            <person name="Horii T."/>
            <person name="Iida T."/>
            <person name="Fujita J."/>
            <person name="Nakamura S."/>
        </authorList>
    </citation>
    <scope>NUCLEOTIDE SEQUENCE [LARGE SCALE GENOMIC DNA]</scope>
    <source>
        <strain evidence="3 4">JCM 30996</strain>
    </source>
</reference>
<evidence type="ECO:0000313" key="4">
    <source>
        <dbReference type="Proteomes" id="UP000465304"/>
    </source>
</evidence>
<dbReference type="InterPro" id="IPR024455">
    <property type="entry name" value="Phage_capsid"/>
</dbReference>
<dbReference type="InterPro" id="IPR054612">
    <property type="entry name" value="Phage_capsid-like_C"/>
</dbReference>
<dbReference type="SUPFAM" id="SSF56563">
    <property type="entry name" value="Major capsid protein gp5"/>
    <property type="match status" value="1"/>
</dbReference>
<organism evidence="3 4">
    <name type="scientific">Mycolicibacterium hippocampi</name>
    <dbReference type="NCBI Taxonomy" id="659824"/>
    <lineage>
        <taxon>Bacteria</taxon>
        <taxon>Bacillati</taxon>
        <taxon>Actinomycetota</taxon>
        <taxon>Actinomycetes</taxon>
        <taxon>Mycobacteriales</taxon>
        <taxon>Mycobacteriaceae</taxon>
        <taxon>Mycolicibacterium</taxon>
    </lineage>
</organism>
<evidence type="ECO:0000256" key="1">
    <source>
        <dbReference type="ARBA" id="ARBA00004328"/>
    </source>
</evidence>
<comment type="caution">
    <text evidence="3">The sequence shown here is derived from an EMBL/GenBank/DDBJ whole genome shotgun (WGS) entry which is preliminary data.</text>
</comment>
<dbReference type="Gene3D" id="3.30.2400.10">
    <property type="entry name" value="Major capsid protein gp5"/>
    <property type="match status" value="1"/>
</dbReference>
<sequence length="395" mass="42048">MPGLRENRDRLARLRDEARARRTAIIDRAEREGRDNLTESETTAHRQLTDDITALDELVGEASAECRRAGLDNDEAMRVRQASGRLDANGGGTWEARAAAALQRLGGEDSVATTRAMTSGSVDVPQLLPVGVTPKARPTRLVDLLVNRIQLEGNAFEYFVQSVRTNNADVVADNATKPTSVLTVEAVQDRARVIAHLSEPTPQRLLMDVPGLEAWLYDELGDGVIAALETQVIAGDGTGESITGILSASGTTPVAFATDPATTIRKALTAAQTAGDACNALVLNPADAETLDLTRWGASGGFLLDGFADGQHRSANVFGDPAEITRVVCPSIPAGTALLADWSKVLIGVRESLRIDVDMSGVLFTKNQFVARAEGRYGIGITRPASFYICSLAAE</sequence>
<dbReference type="Pfam" id="PF05065">
    <property type="entry name" value="Phage_capsid"/>
    <property type="match status" value="1"/>
</dbReference>
<name>A0A7I9ZQS6_9MYCO</name>
<evidence type="ECO:0000259" key="2">
    <source>
        <dbReference type="Pfam" id="PF05065"/>
    </source>
</evidence>